<comment type="caution">
    <text evidence="1">The sequence shown here is derived from an EMBL/GenBank/DDBJ whole genome shotgun (WGS) entry which is preliminary data.</text>
</comment>
<sequence length="186" mass="20187">MLASLCLQVYGKVIIKLYYNKTLAFKYPVIVIPGALLDEHCTCNMHFAEGVLAHPAQMAVPRDTVRDIFCGKYEELTSEISDLGLYLWSEATGSFISPPEIFAPPRVFSVSQKCRGSSAVSNLGTSRLILGPILCPHIRPLSYTYEGVPVLISDCAAGTAPVPAAAVVNDPNTSFSYEIVVLQPIH</sequence>
<reference evidence="1" key="1">
    <citation type="submission" date="2020-08" db="EMBL/GenBank/DDBJ databases">
        <title>Multicomponent nature underlies the extraordinary mechanical properties of spider dragline silk.</title>
        <authorList>
            <person name="Kono N."/>
            <person name="Nakamura H."/>
            <person name="Mori M."/>
            <person name="Yoshida Y."/>
            <person name="Ohtoshi R."/>
            <person name="Malay A.D."/>
            <person name="Moran D.A.P."/>
            <person name="Tomita M."/>
            <person name="Numata K."/>
            <person name="Arakawa K."/>
        </authorList>
    </citation>
    <scope>NUCLEOTIDE SEQUENCE</scope>
</reference>
<dbReference type="Proteomes" id="UP000886998">
    <property type="component" value="Unassembled WGS sequence"/>
</dbReference>
<gene>
    <name evidence="1" type="ORF">TNIN_456831</name>
</gene>
<dbReference type="AlphaFoldDB" id="A0A8X7CRB7"/>
<dbReference type="EMBL" id="BMAV01022688">
    <property type="protein sequence ID" value="GFY77856.1"/>
    <property type="molecule type" value="Genomic_DNA"/>
</dbReference>
<evidence type="ECO:0000313" key="2">
    <source>
        <dbReference type="Proteomes" id="UP000886998"/>
    </source>
</evidence>
<protein>
    <submittedName>
        <fullName evidence="1">Uncharacterized protein</fullName>
    </submittedName>
</protein>
<organism evidence="1 2">
    <name type="scientific">Trichonephila inaurata madagascariensis</name>
    <dbReference type="NCBI Taxonomy" id="2747483"/>
    <lineage>
        <taxon>Eukaryota</taxon>
        <taxon>Metazoa</taxon>
        <taxon>Ecdysozoa</taxon>
        <taxon>Arthropoda</taxon>
        <taxon>Chelicerata</taxon>
        <taxon>Arachnida</taxon>
        <taxon>Araneae</taxon>
        <taxon>Araneomorphae</taxon>
        <taxon>Entelegynae</taxon>
        <taxon>Araneoidea</taxon>
        <taxon>Nephilidae</taxon>
        <taxon>Trichonephila</taxon>
        <taxon>Trichonephila inaurata</taxon>
    </lineage>
</organism>
<proteinExistence type="predicted"/>
<keyword evidence="2" id="KW-1185">Reference proteome</keyword>
<name>A0A8X7CRB7_9ARAC</name>
<accession>A0A8X7CRB7</accession>
<evidence type="ECO:0000313" key="1">
    <source>
        <dbReference type="EMBL" id="GFY77856.1"/>
    </source>
</evidence>